<evidence type="ECO:0000259" key="3">
    <source>
        <dbReference type="Pfam" id="PF11875"/>
    </source>
</evidence>
<keyword evidence="2" id="KW-0812">Transmembrane</keyword>
<evidence type="ECO:0000256" key="1">
    <source>
        <dbReference type="ARBA" id="ARBA00023186"/>
    </source>
</evidence>
<comment type="caution">
    <text evidence="4">The sequence shown here is derived from an EMBL/GenBank/DDBJ whole genome shotgun (WGS) entry which is preliminary data.</text>
</comment>
<keyword evidence="1" id="KW-0143">Chaperone</keyword>
<dbReference type="InterPro" id="IPR052243">
    <property type="entry name" value="Mito_inner_membrane_organizer"/>
</dbReference>
<keyword evidence="2" id="KW-1133">Transmembrane helix</keyword>
<keyword evidence="2" id="KW-0472">Membrane</keyword>
<gene>
    <name evidence="4" type="ORF">M0811_10400</name>
</gene>
<sequence>MNDNQQNFQVGFFDKPIFELIKNNQTENQNENRNENQNENQNQNFSFPKNNIFIKIGLNLNQFFSNYKKQNFWNQNVKRQNPIISKIQLQNNIEIKPTNKSQILIQSLIKKSPLLFEPKFNVLFGGSISKNYEFNTQIGFSEEKTPKIKLITKQQLPNSITNTISSTLNANRNDPKKPPLMINAHAYKSFSKIPYVNLKDPLLHLRLESNYLLPLLKLQHKNGAVEFDFLKGKFMFSHEQTDSKTRFFFKTSFTHPFLNPSLYFDHLIPRFEFGFYQNFHNASKNHKFEFSNTNFIQKYVGLQFGIHHQITNNTTLSGFFSIGLKGISLNLGFDSNKFHVNIPILLTDKLDLVSFLSYVVIPSTIFIFVKKFVINLVWKKLIRKNNEETKDEDSTENKNQQISNLYSDLLQQSVNIRREKEEKKDGLIIQEARYGDLKSDKYIDVTSQLQFQVEDSKLKIYGDYPKSKLFLFEDPSPDSSKSLWIRYLYQKKIHEATFKDLEEVEIPNENQQI</sequence>
<proteinExistence type="predicted"/>
<evidence type="ECO:0000313" key="4">
    <source>
        <dbReference type="EMBL" id="KAJ5071338.1"/>
    </source>
</evidence>
<dbReference type="OrthoDB" id="10250354at2759"/>
<dbReference type="AlphaFoldDB" id="A0A9Q0R9F2"/>
<feature type="transmembrane region" description="Helical" evidence="2">
    <location>
        <begin position="355"/>
        <end position="378"/>
    </location>
</feature>
<dbReference type="GO" id="GO:0042407">
    <property type="term" value="P:cristae formation"/>
    <property type="evidence" value="ECO:0007669"/>
    <property type="project" value="TreeGrafter"/>
</dbReference>
<protein>
    <submittedName>
        <fullName evidence="4">DNAj</fullName>
    </submittedName>
</protein>
<dbReference type="EMBL" id="JAPDFW010000089">
    <property type="protein sequence ID" value="KAJ5071338.1"/>
    <property type="molecule type" value="Genomic_DNA"/>
</dbReference>
<dbReference type="GO" id="GO:0005739">
    <property type="term" value="C:mitochondrion"/>
    <property type="evidence" value="ECO:0007669"/>
    <property type="project" value="GOC"/>
</dbReference>
<evidence type="ECO:0000313" key="5">
    <source>
        <dbReference type="Proteomes" id="UP001149090"/>
    </source>
</evidence>
<feature type="domain" description="DnaJ-like protein C11 C-terminal" evidence="3">
    <location>
        <begin position="395"/>
        <end position="507"/>
    </location>
</feature>
<accession>A0A9Q0R9F2</accession>
<keyword evidence="5" id="KW-1185">Reference proteome</keyword>
<dbReference type="PANTHER" id="PTHR44157:SF1">
    <property type="entry name" value="DNAJ HOMOLOG SUBFAMILY C MEMBER 11"/>
    <property type="match status" value="1"/>
</dbReference>
<dbReference type="PANTHER" id="PTHR44157">
    <property type="entry name" value="DNAJ HOMOLOG SUBFAMILY C MEMBER 11"/>
    <property type="match status" value="1"/>
</dbReference>
<dbReference type="Proteomes" id="UP001149090">
    <property type="component" value="Unassembled WGS sequence"/>
</dbReference>
<dbReference type="InterPro" id="IPR024586">
    <property type="entry name" value="DnaJ-like_C11_C"/>
</dbReference>
<name>A0A9Q0R9F2_ANAIG</name>
<evidence type="ECO:0000256" key="2">
    <source>
        <dbReference type="SAM" id="Phobius"/>
    </source>
</evidence>
<organism evidence="4 5">
    <name type="scientific">Anaeramoeba ignava</name>
    <name type="common">Anaerobic marine amoeba</name>
    <dbReference type="NCBI Taxonomy" id="1746090"/>
    <lineage>
        <taxon>Eukaryota</taxon>
        <taxon>Metamonada</taxon>
        <taxon>Anaeramoebidae</taxon>
        <taxon>Anaeramoeba</taxon>
    </lineage>
</organism>
<reference evidence="4" key="1">
    <citation type="submission" date="2022-10" db="EMBL/GenBank/DDBJ databases">
        <title>Novel sulphate-reducing endosymbionts in the free-living metamonad Anaeramoeba.</title>
        <authorList>
            <person name="Jerlstrom-Hultqvist J."/>
            <person name="Cepicka I."/>
            <person name="Gallot-Lavallee L."/>
            <person name="Salas-Leiva D."/>
            <person name="Curtis B.A."/>
            <person name="Zahonova K."/>
            <person name="Pipaliya S."/>
            <person name="Dacks J."/>
            <person name="Roger A.J."/>
        </authorList>
    </citation>
    <scope>NUCLEOTIDE SEQUENCE</scope>
    <source>
        <strain evidence="4">BMAN</strain>
    </source>
</reference>
<dbReference type="Pfam" id="PF11875">
    <property type="entry name" value="DnaJ-like_C11_C"/>
    <property type="match status" value="1"/>
</dbReference>